<protein>
    <submittedName>
        <fullName evidence="2">Uncharacterized protein</fullName>
    </submittedName>
</protein>
<evidence type="ECO:0000313" key="2">
    <source>
        <dbReference type="EMBL" id="WKK74941.2"/>
    </source>
</evidence>
<dbReference type="EMBL" id="CP129971">
    <property type="protein sequence ID" value="WKK74941.2"/>
    <property type="molecule type" value="Genomic_DNA"/>
</dbReference>
<feature type="transmembrane region" description="Helical" evidence="1">
    <location>
        <begin position="20"/>
        <end position="40"/>
    </location>
</feature>
<keyword evidence="1" id="KW-1133">Transmembrane helix</keyword>
<evidence type="ECO:0000313" key="3">
    <source>
        <dbReference type="Proteomes" id="UP001230496"/>
    </source>
</evidence>
<gene>
    <name evidence="2" type="ORF">QYS49_25285</name>
</gene>
<name>A0AA49GBP1_9BACT</name>
<dbReference type="AlphaFoldDB" id="A0AA49GBP1"/>
<sequence>MATDIKGFADSAKGFTKSPLGIIALFIVLVYGVATLAVTFGSSLTQHFRPLIFF</sequence>
<dbReference type="KEGG" id="msaa:QYS49_25285"/>
<proteinExistence type="predicted"/>
<dbReference type="Proteomes" id="UP001230496">
    <property type="component" value="Chromosome"/>
</dbReference>
<reference evidence="2 3" key="1">
    <citation type="submission" date="2023-08" db="EMBL/GenBank/DDBJ databases">
        <title>Comparative genomics and taxonomic characterization of three novel marine species of genus Marivirga.</title>
        <authorList>
            <person name="Muhammad N."/>
            <person name="Kim S.-G."/>
        </authorList>
    </citation>
    <scope>NUCLEOTIDE SEQUENCE [LARGE SCALE GENOMIC DNA]</scope>
    <source>
        <strain evidence="2 3">BDSF4-3</strain>
    </source>
</reference>
<organism evidence="2 3">
    <name type="scientific">Marivirga salinarum</name>
    <dbReference type="NCBI Taxonomy" id="3059078"/>
    <lineage>
        <taxon>Bacteria</taxon>
        <taxon>Pseudomonadati</taxon>
        <taxon>Bacteroidota</taxon>
        <taxon>Cytophagia</taxon>
        <taxon>Cytophagales</taxon>
        <taxon>Marivirgaceae</taxon>
        <taxon>Marivirga</taxon>
    </lineage>
</organism>
<keyword evidence="3" id="KW-1185">Reference proteome</keyword>
<dbReference type="RefSeq" id="WP_308347146.1">
    <property type="nucleotide sequence ID" value="NZ_CP129971.1"/>
</dbReference>
<evidence type="ECO:0000256" key="1">
    <source>
        <dbReference type="SAM" id="Phobius"/>
    </source>
</evidence>
<accession>A0AA49GBP1</accession>
<keyword evidence="1" id="KW-0812">Transmembrane</keyword>
<keyword evidence="1" id="KW-0472">Membrane</keyword>